<dbReference type="EC" id="2.4.99.28" evidence="10"/>
<dbReference type="InterPro" id="IPR009647">
    <property type="entry name" value="PBP_C"/>
</dbReference>
<evidence type="ECO:0000313" key="16">
    <source>
        <dbReference type="EMBL" id="URI10365.1"/>
    </source>
</evidence>
<evidence type="ECO:0000259" key="14">
    <source>
        <dbReference type="Pfam" id="PF00912"/>
    </source>
</evidence>
<comment type="catalytic activity">
    <reaction evidence="11">
        <text>[GlcNAc-(1-&gt;4)-Mur2Ac(oyl-L-Ala-gamma-D-Glu-L-Lys-D-Ala-D-Ala)](n)-di-trans,octa-cis-undecaprenyl diphosphate + beta-D-GlcNAc-(1-&gt;4)-Mur2Ac(oyl-L-Ala-gamma-D-Glu-L-Lys-D-Ala-D-Ala)-di-trans,octa-cis-undecaprenyl diphosphate = [GlcNAc-(1-&gt;4)-Mur2Ac(oyl-L-Ala-gamma-D-Glu-L-Lys-D-Ala-D-Ala)](n+1)-di-trans,octa-cis-undecaprenyl diphosphate + di-trans,octa-cis-undecaprenyl diphosphate + H(+)</text>
        <dbReference type="Rhea" id="RHEA:23708"/>
        <dbReference type="Rhea" id="RHEA-COMP:9602"/>
        <dbReference type="Rhea" id="RHEA-COMP:9603"/>
        <dbReference type="ChEBI" id="CHEBI:15378"/>
        <dbReference type="ChEBI" id="CHEBI:58405"/>
        <dbReference type="ChEBI" id="CHEBI:60033"/>
        <dbReference type="ChEBI" id="CHEBI:78435"/>
        <dbReference type="EC" id="2.4.99.28"/>
    </reaction>
</comment>
<comment type="similarity">
    <text evidence="2">In the C-terminal section; belongs to the transpeptidase family.</text>
</comment>
<dbReference type="InterPro" id="IPR023346">
    <property type="entry name" value="Lysozyme-like_dom_sf"/>
</dbReference>
<keyword evidence="8" id="KW-0378">Hydrolase</keyword>
<dbReference type="Gene3D" id="1.10.3810.10">
    <property type="entry name" value="Biosynthetic peptidoglycan transglycosylase-like"/>
    <property type="match status" value="1"/>
</dbReference>
<dbReference type="Proteomes" id="UP001056201">
    <property type="component" value="Chromosome 2"/>
</dbReference>
<keyword evidence="6" id="KW-0328">Glycosyltransferase</keyword>
<evidence type="ECO:0000256" key="12">
    <source>
        <dbReference type="SAM" id="SignalP"/>
    </source>
</evidence>
<dbReference type="InterPro" id="IPR012338">
    <property type="entry name" value="Beta-lactam/transpept-like"/>
</dbReference>
<evidence type="ECO:0000256" key="3">
    <source>
        <dbReference type="ARBA" id="ARBA00007739"/>
    </source>
</evidence>
<dbReference type="Pfam" id="PF06832">
    <property type="entry name" value="BiPBP_C"/>
    <property type="match status" value="1"/>
</dbReference>
<keyword evidence="7" id="KW-0808">Transferase</keyword>
<dbReference type="PANTHER" id="PTHR32282:SF15">
    <property type="entry name" value="PENICILLIN-BINDING PROTEIN 1C"/>
    <property type="match status" value="1"/>
</dbReference>
<evidence type="ECO:0000256" key="11">
    <source>
        <dbReference type="ARBA" id="ARBA00049902"/>
    </source>
</evidence>
<comment type="similarity">
    <text evidence="3">In the N-terminal section; belongs to the glycosyltransferase 51 family.</text>
</comment>
<name>A0ABY4SDX5_AQUTE</name>
<evidence type="ECO:0000256" key="1">
    <source>
        <dbReference type="ARBA" id="ARBA00004752"/>
    </source>
</evidence>
<dbReference type="InterPro" id="IPR011815">
    <property type="entry name" value="PBP_1c"/>
</dbReference>
<feature type="signal peptide" evidence="12">
    <location>
        <begin position="1"/>
        <end position="19"/>
    </location>
</feature>
<proteinExistence type="inferred from homology"/>
<dbReference type="InterPro" id="IPR001460">
    <property type="entry name" value="PCN-bd_Tpept"/>
</dbReference>
<keyword evidence="4" id="KW-0121">Carboxypeptidase</keyword>
<sequence length="713" mass="75768">MRPALAAAALLWLATSALAAPPSFEQVRAAHRPSDLLLVDRAGVPLNSVRVDPTVRRGDWVPLAEVSPALRTALVLSEDRRFWEHAGVDWSGLARSAWANAVNRRTQGGSTLTMQLAGLLDEGLARPTGGRSVVQKIGQISLARELEARWRKTEILEAYLNSVPLRGELVGVAAASQQLFGKHPSGLDAPEAAVLAALVRAPNAPAADVSRRACGVLQLQKLDCGGVALLADQALTRRPGPAALAAGSPQLAPHLARQAAAAWRAGTRPVGPLRSTLDARLQRLALQALQQQLAELQGRNVQDGAVLVLDNRSGEVLAWVGSAGAALSSAHEVDAVLARRQPGSTLKPFVYGLAFERRLLTPASLLDDTPTELATGVDGIGGLYQPQNYDRRFKGWLSARTALGASLNVPTVRVGAMLGPDAVFERLNALGLQIDHTAGYHGHALVLGSADVTLLALANAYRTLANGGLASPTRWQPGAAVAPRRVMDARAAWLVTDILADNNARALTFGLDSPLVTRGFAAAKTGTSKDMRDNWCVGFTARHTVAVWVGNAAGEPMHHVSGTSGAAPVWRQLVQALMAEDPPQPPPAPPAGVLRQPVRFIGVAEPDRPEWFIAGTEQAVFQPRSVQAAPFGIAQPRDGSLFALDPDMPPQAQRLVFEGADGVWHLDGKRLGSGPRLLWSPWPGRHVLALRSADGRLLQQVHFEVRGATVRAR</sequence>
<dbReference type="Pfam" id="PF00905">
    <property type="entry name" value="Transpeptidase"/>
    <property type="match status" value="1"/>
</dbReference>
<keyword evidence="9" id="KW-0511">Multifunctional enzyme</keyword>
<dbReference type="InterPro" id="IPR001264">
    <property type="entry name" value="Glyco_trans_51"/>
</dbReference>
<keyword evidence="5" id="KW-0645">Protease</keyword>
<evidence type="ECO:0000256" key="4">
    <source>
        <dbReference type="ARBA" id="ARBA00022645"/>
    </source>
</evidence>
<evidence type="ECO:0000259" key="13">
    <source>
        <dbReference type="Pfam" id="PF00905"/>
    </source>
</evidence>
<evidence type="ECO:0000256" key="9">
    <source>
        <dbReference type="ARBA" id="ARBA00023268"/>
    </source>
</evidence>
<evidence type="ECO:0000313" key="17">
    <source>
        <dbReference type="Proteomes" id="UP001056201"/>
    </source>
</evidence>
<organism evidence="16 17">
    <name type="scientific">Aquincola tertiaricarbonis</name>
    <dbReference type="NCBI Taxonomy" id="391953"/>
    <lineage>
        <taxon>Bacteria</taxon>
        <taxon>Pseudomonadati</taxon>
        <taxon>Pseudomonadota</taxon>
        <taxon>Betaproteobacteria</taxon>
        <taxon>Burkholderiales</taxon>
        <taxon>Sphaerotilaceae</taxon>
        <taxon>Aquincola</taxon>
    </lineage>
</organism>
<dbReference type="EMBL" id="CP097636">
    <property type="protein sequence ID" value="URI10365.1"/>
    <property type="molecule type" value="Genomic_DNA"/>
</dbReference>
<keyword evidence="17" id="KW-1185">Reference proteome</keyword>
<gene>
    <name evidence="16" type="primary">pbpC</name>
    <name evidence="16" type="ORF">MW290_15220</name>
</gene>
<accession>A0ABY4SDX5</accession>
<dbReference type="PANTHER" id="PTHR32282">
    <property type="entry name" value="BINDING PROTEIN TRANSPEPTIDASE, PUTATIVE-RELATED"/>
    <property type="match status" value="1"/>
</dbReference>
<evidence type="ECO:0000259" key="15">
    <source>
        <dbReference type="Pfam" id="PF06832"/>
    </source>
</evidence>
<evidence type="ECO:0000256" key="6">
    <source>
        <dbReference type="ARBA" id="ARBA00022676"/>
    </source>
</evidence>
<dbReference type="RefSeq" id="WP_250198569.1">
    <property type="nucleotide sequence ID" value="NZ_CP097636.1"/>
</dbReference>
<dbReference type="SUPFAM" id="SSF53955">
    <property type="entry name" value="Lysozyme-like"/>
    <property type="match status" value="1"/>
</dbReference>
<reference evidence="16" key="1">
    <citation type="submission" date="2022-05" db="EMBL/GenBank/DDBJ databases">
        <title>An RpoN-dependent PEP-CTERM gene is involved in floc formation of an Aquincola tertiaricarbonis strain.</title>
        <authorList>
            <person name="Qiu D."/>
            <person name="Xia M."/>
        </authorList>
    </citation>
    <scope>NUCLEOTIDE SEQUENCE</scope>
    <source>
        <strain evidence="16">RN12</strain>
    </source>
</reference>
<evidence type="ECO:0000256" key="2">
    <source>
        <dbReference type="ARBA" id="ARBA00007090"/>
    </source>
</evidence>
<evidence type="ECO:0000256" key="7">
    <source>
        <dbReference type="ARBA" id="ARBA00022679"/>
    </source>
</evidence>
<feature type="domain" description="Penicillin-binding C-terminal" evidence="15">
    <location>
        <begin position="624"/>
        <end position="702"/>
    </location>
</feature>
<dbReference type="InterPro" id="IPR050396">
    <property type="entry name" value="Glycosyltr_51/Transpeptidase"/>
</dbReference>
<feature type="chain" id="PRO_5047429560" description="peptidoglycan glycosyltransferase" evidence="12">
    <location>
        <begin position="20"/>
        <end position="713"/>
    </location>
</feature>
<comment type="pathway">
    <text evidence="1">Cell wall biogenesis; peptidoglycan biosynthesis.</text>
</comment>
<dbReference type="NCBIfam" id="TIGR02073">
    <property type="entry name" value="PBP_1c"/>
    <property type="match status" value="1"/>
</dbReference>
<feature type="domain" description="Glycosyl transferase family 51" evidence="14">
    <location>
        <begin position="55"/>
        <end position="215"/>
    </location>
</feature>
<dbReference type="SUPFAM" id="SSF56601">
    <property type="entry name" value="beta-lactamase/transpeptidase-like"/>
    <property type="match status" value="1"/>
</dbReference>
<evidence type="ECO:0000256" key="10">
    <source>
        <dbReference type="ARBA" id="ARBA00044770"/>
    </source>
</evidence>
<protein>
    <recommendedName>
        <fullName evidence="10">peptidoglycan glycosyltransferase</fullName>
        <ecNumber evidence="10">2.4.99.28</ecNumber>
    </recommendedName>
</protein>
<dbReference type="Gene3D" id="3.40.710.10">
    <property type="entry name" value="DD-peptidase/beta-lactamase superfamily"/>
    <property type="match status" value="1"/>
</dbReference>
<dbReference type="InterPro" id="IPR036950">
    <property type="entry name" value="PBP_transglycosylase"/>
</dbReference>
<evidence type="ECO:0000256" key="5">
    <source>
        <dbReference type="ARBA" id="ARBA00022670"/>
    </source>
</evidence>
<evidence type="ECO:0000256" key="8">
    <source>
        <dbReference type="ARBA" id="ARBA00022801"/>
    </source>
</evidence>
<feature type="domain" description="Penicillin-binding protein transpeptidase" evidence="13">
    <location>
        <begin position="304"/>
        <end position="550"/>
    </location>
</feature>
<dbReference type="Pfam" id="PF00912">
    <property type="entry name" value="Transgly"/>
    <property type="match status" value="1"/>
</dbReference>
<keyword evidence="12" id="KW-0732">Signal</keyword>